<feature type="signal peptide" evidence="3">
    <location>
        <begin position="1"/>
        <end position="23"/>
    </location>
</feature>
<evidence type="ECO:0000313" key="5">
    <source>
        <dbReference type="EMBL" id="WPD19477.1"/>
    </source>
</evidence>
<keyword evidence="3" id="KW-0732">Signal</keyword>
<dbReference type="Proteomes" id="UP001304683">
    <property type="component" value="Chromosome"/>
</dbReference>
<evidence type="ECO:0000313" key="6">
    <source>
        <dbReference type="Proteomes" id="UP001304683"/>
    </source>
</evidence>
<evidence type="ECO:0000256" key="3">
    <source>
        <dbReference type="SAM" id="SignalP"/>
    </source>
</evidence>
<dbReference type="Pfam" id="PF13473">
    <property type="entry name" value="Cupredoxin_1"/>
    <property type="match status" value="1"/>
</dbReference>
<feature type="chain" id="PRO_5047471185" evidence="3">
    <location>
        <begin position="24"/>
        <end position="136"/>
    </location>
</feature>
<protein>
    <submittedName>
        <fullName evidence="5">Cupredoxin domain-containing protein</fullName>
    </submittedName>
</protein>
<accession>A0ABZ0QS98</accession>
<organism evidence="5 6">
    <name type="scientific">Thermaerobacter composti</name>
    <dbReference type="NCBI Taxonomy" id="554949"/>
    <lineage>
        <taxon>Bacteria</taxon>
        <taxon>Bacillati</taxon>
        <taxon>Bacillota</taxon>
        <taxon>Clostridia</taxon>
        <taxon>Eubacteriales</taxon>
        <taxon>Clostridiales Family XVII. Incertae Sedis</taxon>
        <taxon>Thermaerobacter</taxon>
    </lineage>
</organism>
<evidence type="ECO:0000259" key="4">
    <source>
        <dbReference type="Pfam" id="PF13473"/>
    </source>
</evidence>
<dbReference type="RefSeq" id="WP_318750998.1">
    <property type="nucleotide sequence ID" value="NZ_CP132508.1"/>
</dbReference>
<keyword evidence="1" id="KW-0479">Metal-binding</keyword>
<dbReference type="EMBL" id="CP132508">
    <property type="protein sequence ID" value="WPD19477.1"/>
    <property type="molecule type" value="Genomic_DNA"/>
</dbReference>
<dbReference type="PROSITE" id="PS51257">
    <property type="entry name" value="PROKAR_LIPOPROTEIN"/>
    <property type="match status" value="1"/>
</dbReference>
<dbReference type="PANTHER" id="PTHR38439">
    <property type="entry name" value="AURACYANIN-B"/>
    <property type="match status" value="1"/>
</dbReference>
<sequence length="136" mass="14144">MKRVRRSLLVLVALMLLALPVLAACGGGGGEGGGNGGNGDQAAGGGNKITVTAQNMSFDKTEINLKKGQTYTIELVNNDSVQHDLVSEELGLEIGLTDPGKSNSVEFTPQQTGDFEFICTVPGHSATMKGTIHVTE</sequence>
<evidence type="ECO:0000256" key="1">
    <source>
        <dbReference type="ARBA" id="ARBA00022723"/>
    </source>
</evidence>
<evidence type="ECO:0000256" key="2">
    <source>
        <dbReference type="ARBA" id="ARBA00023008"/>
    </source>
</evidence>
<keyword evidence="6" id="KW-1185">Reference proteome</keyword>
<name>A0ABZ0QS98_9FIRM</name>
<dbReference type="PANTHER" id="PTHR38439:SF3">
    <property type="entry name" value="COPPER-RESISTANT CUPROPROTEIN COPI"/>
    <property type="match status" value="1"/>
</dbReference>
<dbReference type="Gene3D" id="2.60.40.420">
    <property type="entry name" value="Cupredoxins - blue copper proteins"/>
    <property type="match status" value="1"/>
</dbReference>
<dbReference type="InterPro" id="IPR008972">
    <property type="entry name" value="Cupredoxin"/>
</dbReference>
<reference evidence="5 6" key="1">
    <citation type="submission" date="2023-08" db="EMBL/GenBank/DDBJ databases">
        <title>Genome sequence of Thermaerobacter compostii strain Ins1, a spore-forming filamentous bacterium isolated from a deep geothermal reservoir.</title>
        <authorList>
            <person name="Bregnard D."/>
            <person name="Gonzalez D."/>
            <person name="Junier P."/>
        </authorList>
    </citation>
    <scope>NUCLEOTIDE SEQUENCE [LARGE SCALE GENOMIC DNA]</scope>
    <source>
        <strain evidence="5 6">Ins1</strain>
    </source>
</reference>
<gene>
    <name evidence="5" type="ORF">Q5761_02070</name>
</gene>
<dbReference type="SUPFAM" id="SSF49503">
    <property type="entry name" value="Cupredoxins"/>
    <property type="match status" value="1"/>
</dbReference>
<proteinExistence type="predicted"/>
<dbReference type="InterPro" id="IPR028096">
    <property type="entry name" value="EfeO_Cupredoxin"/>
</dbReference>
<dbReference type="InterPro" id="IPR050845">
    <property type="entry name" value="Cu-binding_ET"/>
</dbReference>
<keyword evidence="2" id="KW-0186">Copper</keyword>
<feature type="domain" description="EfeO-type cupredoxin-like" evidence="4">
    <location>
        <begin position="41"/>
        <end position="132"/>
    </location>
</feature>